<gene>
    <name evidence="2" type="ORF">CEUTPL_LOCUS8898</name>
</gene>
<dbReference type="Gene3D" id="3.40.20.10">
    <property type="entry name" value="Severin"/>
    <property type="match status" value="5"/>
</dbReference>
<dbReference type="GO" id="GO:0015629">
    <property type="term" value="C:actin cytoskeleton"/>
    <property type="evidence" value="ECO:0007669"/>
    <property type="project" value="TreeGrafter"/>
</dbReference>
<dbReference type="GO" id="GO:0051015">
    <property type="term" value="F:actin filament binding"/>
    <property type="evidence" value="ECO:0007669"/>
    <property type="project" value="InterPro"/>
</dbReference>
<dbReference type="SUPFAM" id="SSF55753">
    <property type="entry name" value="Actin depolymerizing proteins"/>
    <property type="match status" value="5"/>
</dbReference>
<name>A0A9P0DIQ0_9CUCU</name>
<dbReference type="AlphaFoldDB" id="A0A9P0DIQ0"/>
<reference evidence="2" key="1">
    <citation type="submission" date="2022-01" db="EMBL/GenBank/DDBJ databases">
        <authorList>
            <person name="King R."/>
        </authorList>
    </citation>
    <scope>NUCLEOTIDE SEQUENCE</scope>
</reference>
<dbReference type="EMBL" id="OU892280">
    <property type="protein sequence ID" value="CAH1130262.1"/>
    <property type="molecule type" value="Genomic_DNA"/>
</dbReference>
<feature type="domain" description="Gelsolin-like" evidence="1">
    <location>
        <begin position="479"/>
        <end position="548"/>
    </location>
</feature>
<dbReference type="GO" id="GO:0008154">
    <property type="term" value="P:actin polymerization or depolymerization"/>
    <property type="evidence" value="ECO:0007669"/>
    <property type="project" value="TreeGrafter"/>
</dbReference>
<feature type="domain" description="Gelsolin-like" evidence="1">
    <location>
        <begin position="376"/>
        <end position="417"/>
    </location>
</feature>
<dbReference type="InterPro" id="IPR007123">
    <property type="entry name" value="Gelsolin-like_dom"/>
</dbReference>
<accession>A0A9P0DIQ0</accession>
<feature type="domain" description="Gelsolin-like" evidence="1">
    <location>
        <begin position="120"/>
        <end position="193"/>
    </location>
</feature>
<sequence>MSDLSWENFKSSDVFLIKSPQTIFVWIGRAANVEERRHATIISQDMKDQYKIPNIVFVDDGYEKSIDKETQKQFSKYLPLEKRVVLPYVSEESNGGNSHIKTHLRLYRCSENNGKYRVAEVKNGPLSWSDLSSDDVFIIDQEIHGIWVWVGKRVNEKERSEALRNARGFVKKKKYPNNTKVTRIVETLETTEFKVLFKQWKTEHKTKVPSPKILTITKFDPITMEERPTLAAETQLIDDGSGGMTLWRIKNTKIVEIPKDRHGYFFTGDCYIALYSYQTARDEKHLLYCWIGSNASQDEINITTTKLTEIDEELGQLGFQARVIQGRETAHFLQLFKGKLMIFKGRGIDFDDTGKNLKSPNQYLLKIHGSTTYSAKAEQVDFSASSLDSNSCFVLKRGKKYCVWCGHHSTGDQREMAKGFAGKDFELLLEGKEKDFMTLLGGPKNYFTQLVRDDYDPKPPRLFFCNSNKNHEVQEILFFQQKDLLPENVMLLDTNDALYIWIGKLSAREDQRLSIQTALNYLQNDASNRDMNMTIIHIKQGKEPPTFIGFFPVWDKKLWKVSFD</sequence>
<evidence type="ECO:0000313" key="2">
    <source>
        <dbReference type="EMBL" id="CAH1130262.1"/>
    </source>
</evidence>
<dbReference type="SMART" id="SM00262">
    <property type="entry name" value="GEL"/>
    <property type="match status" value="5"/>
</dbReference>
<keyword evidence="3" id="KW-1185">Reference proteome</keyword>
<evidence type="ECO:0000313" key="3">
    <source>
        <dbReference type="Proteomes" id="UP001152799"/>
    </source>
</evidence>
<dbReference type="GO" id="GO:0005737">
    <property type="term" value="C:cytoplasm"/>
    <property type="evidence" value="ECO:0007669"/>
    <property type="project" value="TreeGrafter"/>
</dbReference>
<dbReference type="InterPro" id="IPR007122">
    <property type="entry name" value="Villin/Gelsolin"/>
</dbReference>
<dbReference type="Pfam" id="PF00626">
    <property type="entry name" value="Gelsolin"/>
    <property type="match status" value="5"/>
</dbReference>
<dbReference type="CDD" id="cd11292">
    <property type="entry name" value="gelsolin_S3_like"/>
    <property type="match status" value="1"/>
</dbReference>
<feature type="domain" description="Gelsolin-like" evidence="1">
    <location>
        <begin position="255"/>
        <end position="333"/>
    </location>
</feature>
<dbReference type="Proteomes" id="UP001152799">
    <property type="component" value="Chromosome 4"/>
</dbReference>
<organism evidence="2 3">
    <name type="scientific">Ceutorhynchus assimilis</name>
    <name type="common">cabbage seed weevil</name>
    <dbReference type="NCBI Taxonomy" id="467358"/>
    <lineage>
        <taxon>Eukaryota</taxon>
        <taxon>Metazoa</taxon>
        <taxon>Ecdysozoa</taxon>
        <taxon>Arthropoda</taxon>
        <taxon>Hexapoda</taxon>
        <taxon>Insecta</taxon>
        <taxon>Pterygota</taxon>
        <taxon>Neoptera</taxon>
        <taxon>Endopterygota</taxon>
        <taxon>Coleoptera</taxon>
        <taxon>Polyphaga</taxon>
        <taxon>Cucujiformia</taxon>
        <taxon>Curculionidae</taxon>
        <taxon>Ceutorhynchinae</taxon>
        <taxon>Ceutorhynchus</taxon>
    </lineage>
</organism>
<evidence type="ECO:0000259" key="1">
    <source>
        <dbReference type="Pfam" id="PF00626"/>
    </source>
</evidence>
<dbReference type="InterPro" id="IPR029006">
    <property type="entry name" value="ADF-H/Gelsolin-like_dom_sf"/>
</dbReference>
<dbReference type="PANTHER" id="PTHR11977">
    <property type="entry name" value="VILLIN"/>
    <property type="match status" value="1"/>
</dbReference>
<dbReference type="CDD" id="cd11293">
    <property type="entry name" value="gelsolin_S4_like"/>
    <property type="match status" value="1"/>
</dbReference>
<feature type="domain" description="Gelsolin-like" evidence="1">
    <location>
        <begin position="3"/>
        <end position="63"/>
    </location>
</feature>
<protein>
    <recommendedName>
        <fullName evidence="1">Gelsolin-like domain-containing protein</fullName>
    </recommendedName>
</protein>
<dbReference type="PANTHER" id="PTHR11977:SF137">
    <property type="entry name" value="VILLIN-LIKE PROTEIN QUAIL"/>
    <property type="match status" value="1"/>
</dbReference>
<dbReference type="OrthoDB" id="6375767at2759"/>
<proteinExistence type="predicted"/>
<dbReference type="PRINTS" id="PR00597">
    <property type="entry name" value="GELSOLIN"/>
</dbReference>